<evidence type="ECO:0000259" key="3">
    <source>
        <dbReference type="Pfam" id="PF09084"/>
    </source>
</evidence>
<dbReference type="InterPro" id="IPR015168">
    <property type="entry name" value="SsuA/THI5"/>
</dbReference>
<dbReference type="PANTHER" id="PTHR30024:SF46">
    <property type="entry name" value="ABC TRANSPORTER, SUBSTRATE-BINDING LIPOPROTEIN"/>
    <property type="match status" value="1"/>
</dbReference>
<dbReference type="RefSeq" id="WP_308450984.1">
    <property type="nucleotide sequence ID" value="NZ_JAJEPU010000011.1"/>
</dbReference>
<dbReference type="PIRSF" id="PIRSF027386">
    <property type="entry name" value="UCP027386_ABC_sbc_TM0202"/>
    <property type="match status" value="1"/>
</dbReference>
<reference evidence="4" key="1">
    <citation type="submission" date="2021-10" db="EMBL/GenBank/DDBJ databases">
        <title>Anaerobic single-cell dispensing facilitates the cultivation of human gut bacteria.</title>
        <authorList>
            <person name="Afrizal A."/>
        </authorList>
    </citation>
    <scope>NUCLEOTIDE SEQUENCE</scope>
    <source>
        <strain evidence="4">CLA-AA-H274</strain>
    </source>
</reference>
<gene>
    <name evidence="4" type="ORF">LKD32_05355</name>
</gene>
<sequence>MKKYAPFLLALATGAVLAGCSGQKTAETTAPSEAVESSAASASETSESAESASESESQESAETTDSADGIVRVGSLKGPTSMGLVHLMDENENGEAGRNYEFTMVTAADELLGKIASGDLDIALIPANTASVLYNKTKGGISVIDINTLGVLDVVASDDSIQSIADLKGKTIYMTGKGTTPDYVFHYLLSANGLSDSDVTLEFKSEPAEVSAVLKENADAIGVLPQPFVTATCMQNEALKIVLDLTEQWQNVQGENGSQLVTGVTVVRTPFLEEHPEEVETFLNDHSASAAFANENPDETADLIVNAGIIEKAPVAQKALPFCNITCLTGEEMKTALSGYLEVLYDQDPTSVGGALPADDFYYLSKQN</sequence>
<evidence type="ECO:0000256" key="1">
    <source>
        <dbReference type="SAM" id="MobiDB-lite"/>
    </source>
</evidence>
<comment type="caution">
    <text evidence="4">The sequence shown here is derived from an EMBL/GenBank/DDBJ whole genome shotgun (WGS) entry which is preliminary data.</text>
</comment>
<evidence type="ECO:0000313" key="4">
    <source>
        <dbReference type="EMBL" id="MCC2164310.1"/>
    </source>
</evidence>
<accession>A0AAE3DHS5</accession>
<organism evidence="4 5">
    <name type="scientific">Brotaphodocola catenula</name>
    <dbReference type="NCBI Taxonomy" id="2885361"/>
    <lineage>
        <taxon>Bacteria</taxon>
        <taxon>Bacillati</taxon>
        <taxon>Bacillota</taxon>
        <taxon>Clostridia</taxon>
        <taxon>Lachnospirales</taxon>
        <taxon>Lachnospiraceae</taxon>
        <taxon>Brotaphodocola</taxon>
    </lineage>
</organism>
<protein>
    <submittedName>
        <fullName evidence="4">ABC transporter substrate-binding protein</fullName>
    </submittedName>
</protein>
<dbReference type="EMBL" id="JAJEPU010000011">
    <property type="protein sequence ID" value="MCC2164310.1"/>
    <property type="molecule type" value="Genomic_DNA"/>
</dbReference>
<proteinExistence type="predicted"/>
<dbReference type="Pfam" id="PF09084">
    <property type="entry name" value="NMT1"/>
    <property type="match status" value="1"/>
</dbReference>
<evidence type="ECO:0000313" key="5">
    <source>
        <dbReference type="Proteomes" id="UP001198962"/>
    </source>
</evidence>
<keyword evidence="2" id="KW-0732">Signal</keyword>
<feature type="region of interest" description="Disordered" evidence="1">
    <location>
        <begin position="21"/>
        <end position="72"/>
    </location>
</feature>
<dbReference type="InterPro" id="IPR027024">
    <property type="entry name" value="UCP027386_ABC_sbc_TM0202"/>
</dbReference>
<evidence type="ECO:0000256" key="2">
    <source>
        <dbReference type="SAM" id="SignalP"/>
    </source>
</evidence>
<dbReference type="SUPFAM" id="SSF53850">
    <property type="entry name" value="Periplasmic binding protein-like II"/>
    <property type="match status" value="1"/>
</dbReference>
<dbReference type="PANTHER" id="PTHR30024">
    <property type="entry name" value="ALIPHATIC SULFONATES-BINDING PROTEIN-RELATED"/>
    <property type="match status" value="1"/>
</dbReference>
<keyword evidence="5" id="KW-1185">Reference proteome</keyword>
<name>A0AAE3DHS5_9FIRM</name>
<feature type="domain" description="SsuA/THI5-like" evidence="3">
    <location>
        <begin position="144"/>
        <end position="299"/>
    </location>
</feature>
<feature type="signal peptide" evidence="2">
    <location>
        <begin position="1"/>
        <end position="18"/>
    </location>
</feature>
<dbReference type="Gene3D" id="3.40.190.10">
    <property type="entry name" value="Periplasmic binding protein-like II"/>
    <property type="match status" value="2"/>
</dbReference>
<feature type="compositionally biased region" description="Low complexity" evidence="1">
    <location>
        <begin position="21"/>
        <end position="67"/>
    </location>
</feature>
<feature type="chain" id="PRO_5041929527" evidence="2">
    <location>
        <begin position="19"/>
        <end position="368"/>
    </location>
</feature>
<dbReference type="Proteomes" id="UP001198962">
    <property type="component" value="Unassembled WGS sequence"/>
</dbReference>
<dbReference type="AlphaFoldDB" id="A0AAE3DHS5"/>
<dbReference type="PROSITE" id="PS51257">
    <property type="entry name" value="PROKAR_LIPOPROTEIN"/>
    <property type="match status" value="1"/>
</dbReference>